<evidence type="ECO:0000256" key="11">
    <source>
        <dbReference type="ARBA" id="ARBA00022692"/>
    </source>
</evidence>
<comment type="similarity">
    <text evidence="5 18">Belongs to the CDS family.</text>
</comment>
<evidence type="ECO:0000256" key="5">
    <source>
        <dbReference type="ARBA" id="ARBA00010185"/>
    </source>
</evidence>
<sequence>MPDQHLPAKTKSNLQLRVLSAAVLGPLVLGLIYLGGWAYAVLVLAAAILFLSEWFTITGTKQTSVPAIAGQVALVGACGLKLFGFHVEGLLVVAAGAAATLVLSGFSREGRWGAEGIVYSGLALTALLSLRAGTGGLVFTFFLFFVVWATDIFAYFTGRAIGGPKLWARVSPKKTWSGAIGGLTIAIVFGVGVAAVSGASQLLTWAVLAAILSIASQAGDLLESAIKRRFDVKDSSQLIPGHGGIMDRIDGLVAAAIFAVLIGLVAGGTFADPLNSLALF</sequence>
<dbReference type="UniPathway" id="UPA00557">
    <property type="reaction ID" value="UER00614"/>
</dbReference>
<dbReference type="GO" id="GO:0005886">
    <property type="term" value="C:plasma membrane"/>
    <property type="evidence" value="ECO:0007669"/>
    <property type="project" value="UniProtKB-SubCell"/>
</dbReference>
<evidence type="ECO:0000256" key="4">
    <source>
        <dbReference type="ARBA" id="ARBA00005189"/>
    </source>
</evidence>
<evidence type="ECO:0000256" key="10">
    <source>
        <dbReference type="ARBA" id="ARBA00022679"/>
    </source>
</evidence>
<proteinExistence type="inferred from homology"/>
<organism evidence="20 21">
    <name type="scientific">Roseibium alexandrii</name>
    <dbReference type="NCBI Taxonomy" id="388408"/>
    <lineage>
        <taxon>Bacteria</taxon>
        <taxon>Pseudomonadati</taxon>
        <taxon>Pseudomonadota</taxon>
        <taxon>Alphaproteobacteria</taxon>
        <taxon>Hyphomicrobiales</taxon>
        <taxon>Stappiaceae</taxon>
        <taxon>Roseibium</taxon>
    </lineage>
</organism>
<reference evidence="21" key="1">
    <citation type="submission" date="2015-07" db="EMBL/GenBank/DDBJ databases">
        <authorList>
            <person name="Rodrigo-Torres Lidia"/>
            <person name="Arahal R.David."/>
        </authorList>
    </citation>
    <scope>NUCLEOTIDE SEQUENCE [LARGE SCALE GENOMIC DNA]</scope>
    <source>
        <strain evidence="21">CECT 5112</strain>
    </source>
</reference>
<keyword evidence="15 19" id="KW-0472">Membrane</keyword>
<keyword evidence="9" id="KW-0444">Lipid biosynthesis</keyword>
<evidence type="ECO:0000256" key="7">
    <source>
        <dbReference type="ARBA" id="ARBA00019373"/>
    </source>
</evidence>
<keyword evidence="17" id="KW-1208">Phospholipid metabolism</keyword>
<gene>
    <name evidence="20" type="primary">cdsA_2</name>
    <name evidence="20" type="ORF">LAX5112_03459</name>
</gene>
<evidence type="ECO:0000256" key="12">
    <source>
        <dbReference type="ARBA" id="ARBA00022695"/>
    </source>
</evidence>
<keyword evidence="8" id="KW-1003">Cell membrane</keyword>
<evidence type="ECO:0000256" key="3">
    <source>
        <dbReference type="ARBA" id="ARBA00005119"/>
    </source>
</evidence>
<feature type="transmembrane region" description="Helical" evidence="19">
    <location>
        <begin position="176"/>
        <end position="196"/>
    </location>
</feature>
<dbReference type="Pfam" id="PF01148">
    <property type="entry name" value="CTP_transf_1"/>
    <property type="match status" value="1"/>
</dbReference>
<dbReference type="GO" id="GO:0016024">
    <property type="term" value="P:CDP-diacylglycerol biosynthetic process"/>
    <property type="evidence" value="ECO:0007669"/>
    <property type="project" value="UniProtKB-UniPathway"/>
</dbReference>
<evidence type="ECO:0000256" key="2">
    <source>
        <dbReference type="ARBA" id="ARBA00004651"/>
    </source>
</evidence>
<evidence type="ECO:0000256" key="19">
    <source>
        <dbReference type="SAM" id="Phobius"/>
    </source>
</evidence>
<dbReference type="InterPro" id="IPR000374">
    <property type="entry name" value="PC_trans"/>
</dbReference>
<comment type="pathway">
    <text evidence="3 18">Phospholipid metabolism; CDP-diacylglycerol biosynthesis; CDP-diacylglycerol from sn-glycerol 3-phosphate: step 3/3.</text>
</comment>
<evidence type="ECO:0000256" key="14">
    <source>
        <dbReference type="ARBA" id="ARBA00023098"/>
    </source>
</evidence>
<evidence type="ECO:0000313" key="20">
    <source>
        <dbReference type="EMBL" id="CTQ73204.1"/>
    </source>
</evidence>
<evidence type="ECO:0000256" key="13">
    <source>
        <dbReference type="ARBA" id="ARBA00022989"/>
    </source>
</evidence>
<dbReference type="RefSeq" id="WP_055672859.1">
    <property type="nucleotide sequence ID" value="NZ_CXWD01000014.1"/>
</dbReference>
<dbReference type="STRING" id="388408.LAX5112_03459"/>
<evidence type="ECO:0000256" key="9">
    <source>
        <dbReference type="ARBA" id="ARBA00022516"/>
    </source>
</evidence>
<keyword evidence="16" id="KW-0594">Phospholipid biosynthesis</keyword>
<dbReference type="AlphaFoldDB" id="A0A0M7AHW4"/>
<comment type="catalytic activity">
    <reaction evidence="1 18">
        <text>a 1,2-diacyl-sn-glycero-3-phosphate + CTP + H(+) = a CDP-1,2-diacyl-sn-glycerol + diphosphate</text>
        <dbReference type="Rhea" id="RHEA:16229"/>
        <dbReference type="ChEBI" id="CHEBI:15378"/>
        <dbReference type="ChEBI" id="CHEBI:33019"/>
        <dbReference type="ChEBI" id="CHEBI:37563"/>
        <dbReference type="ChEBI" id="CHEBI:58332"/>
        <dbReference type="ChEBI" id="CHEBI:58608"/>
        <dbReference type="EC" id="2.7.7.41"/>
    </reaction>
</comment>
<keyword evidence="21" id="KW-1185">Reference proteome</keyword>
<evidence type="ECO:0000256" key="1">
    <source>
        <dbReference type="ARBA" id="ARBA00001698"/>
    </source>
</evidence>
<dbReference type="EC" id="2.7.7.41" evidence="6 18"/>
<dbReference type="PROSITE" id="PS01315">
    <property type="entry name" value="CDS"/>
    <property type="match status" value="1"/>
</dbReference>
<keyword evidence="12 18" id="KW-0548">Nucleotidyltransferase</keyword>
<feature type="transmembrane region" description="Helical" evidence="19">
    <location>
        <begin position="252"/>
        <end position="271"/>
    </location>
</feature>
<accession>A0A0M7AHW4</accession>
<dbReference type="EMBL" id="CXWD01000014">
    <property type="protein sequence ID" value="CTQ73204.1"/>
    <property type="molecule type" value="Genomic_DNA"/>
</dbReference>
<comment type="subcellular location">
    <subcellularLocation>
        <location evidence="2">Cell membrane</location>
        <topology evidence="2">Multi-pass membrane protein</topology>
    </subcellularLocation>
</comment>
<evidence type="ECO:0000256" key="8">
    <source>
        <dbReference type="ARBA" id="ARBA00022475"/>
    </source>
</evidence>
<feature type="transmembrane region" description="Helical" evidence="19">
    <location>
        <begin position="89"/>
        <end position="106"/>
    </location>
</feature>
<protein>
    <recommendedName>
        <fullName evidence="7 18">Phosphatidate cytidylyltransferase</fullName>
        <ecNumber evidence="6 18">2.7.7.41</ecNumber>
    </recommendedName>
</protein>
<dbReference type="Proteomes" id="UP000053235">
    <property type="component" value="Unassembled WGS sequence"/>
</dbReference>
<feature type="transmembrane region" description="Helical" evidence="19">
    <location>
        <begin position="20"/>
        <end position="51"/>
    </location>
</feature>
<keyword evidence="10 18" id="KW-0808">Transferase</keyword>
<evidence type="ECO:0000256" key="6">
    <source>
        <dbReference type="ARBA" id="ARBA00012487"/>
    </source>
</evidence>
<dbReference type="GO" id="GO:0004605">
    <property type="term" value="F:phosphatidate cytidylyltransferase activity"/>
    <property type="evidence" value="ECO:0007669"/>
    <property type="project" value="UniProtKB-EC"/>
</dbReference>
<keyword evidence="14" id="KW-0443">Lipid metabolism</keyword>
<feature type="transmembrane region" description="Helical" evidence="19">
    <location>
        <begin position="136"/>
        <end position="156"/>
    </location>
</feature>
<name>A0A0M7AHW4_9HYPH</name>
<dbReference type="OrthoDB" id="9799199at2"/>
<evidence type="ECO:0000256" key="15">
    <source>
        <dbReference type="ARBA" id="ARBA00023136"/>
    </source>
</evidence>
<keyword evidence="13 19" id="KW-1133">Transmembrane helix</keyword>
<evidence type="ECO:0000256" key="18">
    <source>
        <dbReference type="RuleBase" id="RU003938"/>
    </source>
</evidence>
<evidence type="ECO:0000256" key="16">
    <source>
        <dbReference type="ARBA" id="ARBA00023209"/>
    </source>
</evidence>
<keyword evidence="11 18" id="KW-0812">Transmembrane</keyword>
<comment type="pathway">
    <text evidence="4">Lipid metabolism.</text>
</comment>
<dbReference type="PANTHER" id="PTHR46382">
    <property type="entry name" value="PHOSPHATIDATE CYTIDYLYLTRANSFERASE"/>
    <property type="match status" value="1"/>
</dbReference>
<evidence type="ECO:0000256" key="17">
    <source>
        <dbReference type="ARBA" id="ARBA00023264"/>
    </source>
</evidence>
<evidence type="ECO:0000313" key="21">
    <source>
        <dbReference type="Proteomes" id="UP000053235"/>
    </source>
</evidence>
<dbReference type="PANTHER" id="PTHR46382:SF1">
    <property type="entry name" value="PHOSPHATIDATE CYTIDYLYLTRANSFERASE"/>
    <property type="match status" value="1"/>
</dbReference>